<keyword evidence="6 7" id="KW-0472">Membrane</keyword>
<evidence type="ECO:0000256" key="1">
    <source>
        <dbReference type="ARBA" id="ARBA00004141"/>
    </source>
</evidence>
<dbReference type="GeneID" id="118432522"/>
<dbReference type="Proteomes" id="UP000001554">
    <property type="component" value="Chromosome 15"/>
</dbReference>
<organism evidence="8 9">
    <name type="scientific">Branchiostoma floridae</name>
    <name type="common">Florida lancelet</name>
    <name type="synonym">Amphioxus</name>
    <dbReference type="NCBI Taxonomy" id="7739"/>
    <lineage>
        <taxon>Eukaryota</taxon>
        <taxon>Metazoa</taxon>
        <taxon>Chordata</taxon>
        <taxon>Cephalochordata</taxon>
        <taxon>Leptocardii</taxon>
        <taxon>Amphioxiformes</taxon>
        <taxon>Branchiostomatidae</taxon>
        <taxon>Branchiostoma</taxon>
    </lineage>
</organism>
<evidence type="ECO:0000256" key="5">
    <source>
        <dbReference type="ARBA" id="ARBA00022989"/>
    </source>
</evidence>
<evidence type="ECO:0000256" key="4">
    <source>
        <dbReference type="ARBA" id="ARBA00022889"/>
    </source>
</evidence>
<evidence type="ECO:0000256" key="7">
    <source>
        <dbReference type="SAM" id="Phobius"/>
    </source>
</evidence>
<dbReference type="OMA" id="RWNIFAI"/>
<proteinExistence type="inferred from homology"/>
<feature type="transmembrane region" description="Helical" evidence="7">
    <location>
        <begin position="49"/>
        <end position="74"/>
    </location>
</feature>
<name>A0A9J7NDP8_BRAFL</name>
<keyword evidence="3 7" id="KW-0812">Transmembrane</keyword>
<accession>A0A9J7NDP8</accession>
<dbReference type="PANTHER" id="PTHR12316">
    <property type="entry name" value="NINJURIN-RELATED"/>
    <property type="match status" value="1"/>
</dbReference>
<evidence type="ECO:0000313" key="8">
    <source>
        <dbReference type="Proteomes" id="UP000001554"/>
    </source>
</evidence>
<keyword evidence="8" id="KW-1185">Reference proteome</keyword>
<evidence type="ECO:0000256" key="3">
    <source>
        <dbReference type="ARBA" id="ARBA00022692"/>
    </source>
</evidence>
<dbReference type="InterPro" id="IPR007007">
    <property type="entry name" value="Ninjurin"/>
</dbReference>
<dbReference type="GO" id="GO:0007155">
    <property type="term" value="P:cell adhesion"/>
    <property type="evidence" value="ECO:0007669"/>
    <property type="project" value="UniProtKB-KW"/>
</dbReference>
<sequence length="121" mass="12957">MSKDYNANSYASLKSAIESMVDISLVISYIPQLLAITRSPGGVDTGEEIARVVLISICMLFQTVLLCIFVYQGFQPKIQSDTTRGPQVPKESFISNYVAAVLALLVMILNAAIAAVGGNQA</sequence>
<comment type="subcellular location">
    <subcellularLocation>
        <location evidence="1">Membrane</location>
        <topology evidence="1">Multi-pass membrane protein</topology>
    </subcellularLocation>
</comment>
<keyword evidence="5 7" id="KW-1133">Transmembrane helix</keyword>
<dbReference type="PANTHER" id="PTHR12316:SF17">
    <property type="entry name" value="NINJURIN C, ISOFORM D"/>
    <property type="match status" value="1"/>
</dbReference>
<gene>
    <name evidence="9" type="primary">LOC118432522</name>
</gene>
<protein>
    <submittedName>
        <fullName evidence="9">Ninjurin-1-like</fullName>
    </submittedName>
</protein>
<dbReference type="GO" id="GO:0042246">
    <property type="term" value="P:tissue regeneration"/>
    <property type="evidence" value="ECO:0007669"/>
    <property type="project" value="InterPro"/>
</dbReference>
<reference evidence="9" key="2">
    <citation type="submission" date="2025-08" db="UniProtKB">
        <authorList>
            <consortium name="RefSeq"/>
        </authorList>
    </citation>
    <scope>IDENTIFICATION</scope>
    <source>
        <strain evidence="9">S238N-H82</strain>
        <tissue evidence="9">Testes</tissue>
    </source>
</reference>
<feature type="transmembrane region" description="Helical" evidence="7">
    <location>
        <begin position="94"/>
        <end position="116"/>
    </location>
</feature>
<dbReference type="Pfam" id="PF04923">
    <property type="entry name" value="Ninjurin"/>
    <property type="match status" value="1"/>
</dbReference>
<evidence type="ECO:0000256" key="2">
    <source>
        <dbReference type="ARBA" id="ARBA00008141"/>
    </source>
</evidence>
<dbReference type="KEGG" id="bfo:118432522"/>
<evidence type="ECO:0000313" key="9">
    <source>
        <dbReference type="RefSeq" id="XP_035700026.1"/>
    </source>
</evidence>
<keyword evidence="4" id="KW-0130">Cell adhesion</keyword>
<dbReference type="OrthoDB" id="10179734at2759"/>
<reference evidence="8" key="1">
    <citation type="journal article" date="2020" name="Nat. Ecol. Evol.">
        <title>Deeply conserved synteny resolves early events in vertebrate evolution.</title>
        <authorList>
            <person name="Simakov O."/>
            <person name="Marletaz F."/>
            <person name="Yue J.X."/>
            <person name="O'Connell B."/>
            <person name="Jenkins J."/>
            <person name="Brandt A."/>
            <person name="Calef R."/>
            <person name="Tung C.H."/>
            <person name="Huang T.K."/>
            <person name="Schmutz J."/>
            <person name="Satoh N."/>
            <person name="Yu J.K."/>
            <person name="Putnam N.H."/>
            <person name="Green R.E."/>
            <person name="Rokhsar D.S."/>
        </authorList>
    </citation>
    <scope>NUCLEOTIDE SEQUENCE [LARGE SCALE GENOMIC DNA]</scope>
    <source>
        <strain evidence="8">S238N-H82</strain>
    </source>
</reference>
<dbReference type="AlphaFoldDB" id="A0A9J7NDP8"/>
<comment type="similarity">
    <text evidence="2">Belongs to the ninjurin family.</text>
</comment>
<dbReference type="GO" id="GO:0016020">
    <property type="term" value="C:membrane"/>
    <property type="evidence" value="ECO:0007669"/>
    <property type="project" value="UniProtKB-SubCell"/>
</dbReference>
<dbReference type="RefSeq" id="XP_035700026.1">
    <property type="nucleotide sequence ID" value="XM_035844133.1"/>
</dbReference>
<evidence type="ECO:0000256" key="6">
    <source>
        <dbReference type="ARBA" id="ARBA00023136"/>
    </source>
</evidence>